<reference evidence="1" key="1">
    <citation type="submission" date="2021-11" db="EMBL/GenBank/DDBJ databases">
        <title>Citrobacter meridianamericanus sp. nov. isolated from soil.</title>
        <authorList>
            <person name="Furlan J.P.R."/>
            <person name="Stehling E.G."/>
        </authorList>
    </citation>
    <scope>NUCLEOTIDE SEQUENCE</scope>
    <source>
        <strain evidence="1">BR102</strain>
    </source>
</reference>
<organism evidence="1 2">
    <name type="scientific">Citrobacter meridianamericanus</name>
    <dbReference type="NCBI Taxonomy" id="2894201"/>
    <lineage>
        <taxon>Bacteria</taxon>
        <taxon>Pseudomonadati</taxon>
        <taxon>Pseudomonadota</taxon>
        <taxon>Gammaproteobacteria</taxon>
        <taxon>Enterobacterales</taxon>
        <taxon>Enterobacteriaceae</taxon>
        <taxon>Citrobacter</taxon>
    </lineage>
</organism>
<sequence length="92" mass="10625">MSGKIITADGLYTLNRETVFNYERMDAQKGVYRIKKTHFRILSRDTLPARYNNNIDMNTESRSSDYMIIRKINKNTLLFSSPAAPAMICVTE</sequence>
<gene>
    <name evidence="1" type="ORF">LOD26_24995</name>
</gene>
<proteinExistence type="predicted"/>
<protein>
    <submittedName>
        <fullName evidence="1">FidL-like protein</fullName>
    </submittedName>
</protein>
<comment type="caution">
    <text evidence="1">The sequence shown here is derived from an EMBL/GenBank/DDBJ whole genome shotgun (WGS) entry which is preliminary data.</text>
</comment>
<dbReference type="RefSeq" id="WP_252839089.1">
    <property type="nucleotide sequence ID" value="NZ_JAJJVQ010000018.1"/>
</dbReference>
<keyword evidence="2" id="KW-1185">Reference proteome</keyword>
<name>A0ABT1BF86_9ENTR</name>
<dbReference type="Pfam" id="PF15941">
    <property type="entry name" value="FidL_like"/>
    <property type="match status" value="1"/>
</dbReference>
<evidence type="ECO:0000313" key="2">
    <source>
        <dbReference type="Proteomes" id="UP001139290"/>
    </source>
</evidence>
<dbReference type="EMBL" id="JAJJVQ010000018">
    <property type="protein sequence ID" value="MCO5784524.1"/>
    <property type="molecule type" value="Genomic_DNA"/>
</dbReference>
<dbReference type="Proteomes" id="UP001139290">
    <property type="component" value="Unassembled WGS sequence"/>
</dbReference>
<accession>A0ABT1BF86</accession>
<dbReference type="InterPro" id="IPR031854">
    <property type="entry name" value="FidL-like"/>
</dbReference>
<evidence type="ECO:0000313" key="1">
    <source>
        <dbReference type="EMBL" id="MCO5784524.1"/>
    </source>
</evidence>